<dbReference type="InterPro" id="IPR028013">
    <property type="entry name" value="DUF4437"/>
</dbReference>
<name>A0A150X7P1_ROSEK</name>
<dbReference type="STRING" id="279360.MB14_05780"/>
<dbReference type="EMBL" id="LQZQ01000045">
    <property type="protein sequence ID" value="KYG74713.1"/>
    <property type="molecule type" value="Genomic_DNA"/>
</dbReference>
<dbReference type="Proteomes" id="UP000075583">
    <property type="component" value="Unassembled WGS sequence"/>
</dbReference>
<comment type="caution">
    <text evidence="1">The sequence shown here is derived from an EMBL/GenBank/DDBJ whole genome shotgun (WGS) entry which is preliminary data.</text>
</comment>
<dbReference type="InterPro" id="IPR011051">
    <property type="entry name" value="RmlC_Cupin_sf"/>
</dbReference>
<dbReference type="AlphaFoldDB" id="A0A150X7P1"/>
<dbReference type="Gene3D" id="2.60.120.10">
    <property type="entry name" value="Jelly Rolls"/>
    <property type="match status" value="1"/>
</dbReference>
<reference evidence="1" key="1">
    <citation type="submission" date="2016-01" db="EMBL/GenBank/DDBJ databases">
        <title>Genome sequencing of Roseivirga ehrenbergii KMM 6017.</title>
        <authorList>
            <person name="Selvaratnam C."/>
            <person name="Thevarajoo S."/>
            <person name="Goh K.M."/>
            <person name="Ee R."/>
            <person name="Chan K.-G."/>
            <person name="Chong C.S."/>
        </authorList>
    </citation>
    <scope>NUCLEOTIDE SEQUENCE [LARGE SCALE GENOMIC DNA]</scope>
    <source>
        <strain evidence="1">KMM 6017</strain>
    </source>
</reference>
<dbReference type="CDD" id="cd06989">
    <property type="entry name" value="cupin_DRT102"/>
    <property type="match status" value="1"/>
</dbReference>
<dbReference type="InterPro" id="IPR014710">
    <property type="entry name" value="RmlC-like_jellyroll"/>
</dbReference>
<evidence type="ECO:0008006" key="3">
    <source>
        <dbReference type="Google" id="ProtNLM"/>
    </source>
</evidence>
<proteinExistence type="predicted"/>
<sequence length="284" mass="31620">MIKGKIQFTLIAMLVLVQSCSKFSNSEKTFEPTNKVILSSELVWNKLNPTRGEQSPLAATIWGDRNETEATGFLAKFANGFSSPPHIHNVTYRAVVIKGSIHNDDPKAENMWMKNGSFWTQSNGESHITAAKGEENIALVEISNGPYLVNPPAEAFDTGERSINIDASNVVWIDNEVTNWLHKKSEAKINFLIRNENSDGMKSLFVKLPIGFNGEIRTTGTVVHTVVISGVIQYLLPQNQEQKLLDSGSYFGSTNDTYHKITVKSEEEVILYMRTNGKLKVNSL</sequence>
<dbReference type="PROSITE" id="PS51257">
    <property type="entry name" value="PROKAR_LIPOPROTEIN"/>
    <property type="match status" value="1"/>
</dbReference>
<gene>
    <name evidence="1" type="ORF">MB14_05780</name>
</gene>
<accession>A0A150X7P1</accession>
<keyword evidence="2" id="KW-1185">Reference proteome</keyword>
<dbReference type="OrthoDB" id="291085at2"/>
<dbReference type="SUPFAM" id="SSF51182">
    <property type="entry name" value="RmlC-like cupins"/>
    <property type="match status" value="1"/>
</dbReference>
<organism evidence="1 2">
    <name type="scientific">Roseivirga ehrenbergii (strain DSM 102268 / JCM 13514 / KCTC 12282 / NCIMB 14502 / KMM 6017)</name>
    <dbReference type="NCBI Taxonomy" id="279360"/>
    <lineage>
        <taxon>Bacteria</taxon>
        <taxon>Pseudomonadati</taxon>
        <taxon>Bacteroidota</taxon>
        <taxon>Cytophagia</taxon>
        <taxon>Cytophagales</taxon>
        <taxon>Roseivirgaceae</taxon>
        <taxon>Roseivirga</taxon>
    </lineage>
</organism>
<dbReference type="RefSeq" id="WP_062591976.1">
    <property type="nucleotide sequence ID" value="NZ_LQZQ01000045.1"/>
</dbReference>
<dbReference type="Pfam" id="PF14499">
    <property type="entry name" value="DUF4437"/>
    <property type="match status" value="1"/>
</dbReference>
<protein>
    <recommendedName>
        <fullName evidence="3">DUF4437 domain-containing protein</fullName>
    </recommendedName>
</protein>
<evidence type="ECO:0000313" key="1">
    <source>
        <dbReference type="EMBL" id="KYG74713.1"/>
    </source>
</evidence>
<evidence type="ECO:0000313" key="2">
    <source>
        <dbReference type="Proteomes" id="UP000075583"/>
    </source>
</evidence>